<sequence length="80" mass="8756">MTQASPHNTRNSIQGEQQEKEGTRHDTDSTTTAATTAMHNTPSVLSKSNAFLVVNTGLITSIISQNYTCRFLETVKTEGR</sequence>
<accession>A0AAE1PL47</accession>
<keyword evidence="3" id="KW-1185">Reference proteome</keyword>
<dbReference type="EMBL" id="JAWZYT010001611">
    <property type="protein sequence ID" value="KAK4310650.1"/>
    <property type="molecule type" value="Genomic_DNA"/>
</dbReference>
<feature type="region of interest" description="Disordered" evidence="1">
    <location>
        <begin position="1"/>
        <end position="42"/>
    </location>
</feature>
<proteinExistence type="predicted"/>
<protein>
    <submittedName>
        <fullName evidence="2">Uncharacterized protein</fullName>
    </submittedName>
</protein>
<gene>
    <name evidence="2" type="ORF">Pmani_017796</name>
</gene>
<dbReference type="AlphaFoldDB" id="A0AAE1PL47"/>
<name>A0AAE1PL47_9EUCA</name>
<evidence type="ECO:0000313" key="3">
    <source>
        <dbReference type="Proteomes" id="UP001292094"/>
    </source>
</evidence>
<feature type="compositionally biased region" description="Basic and acidic residues" evidence="1">
    <location>
        <begin position="17"/>
        <end position="28"/>
    </location>
</feature>
<reference evidence="2" key="1">
    <citation type="submission" date="2023-11" db="EMBL/GenBank/DDBJ databases">
        <title>Genome assemblies of two species of porcelain crab, Petrolisthes cinctipes and Petrolisthes manimaculis (Anomura: Porcellanidae).</title>
        <authorList>
            <person name="Angst P."/>
        </authorList>
    </citation>
    <scope>NUCLEOTIDE SEQUENCE</scope>
    <source>
        <strain evidence="2">PB745_02</strain>
        <tissue evidence="2">Gill</tissue>
    </source>
</reference>
<dbReference type="Proteomes" id="UP001292094">
    <property type="component" value="Unassembled WGS sequence"/>
</dbReference>
<comment type="caution">
    <text evidence="2">The sequence shown here is derived from an EMBL/GenBank/DDBJ whole genome shotgun (WGS) entry which is preliminary data.</text>
</comment>
<evidence type="ECO:0000256" key="1">
    <source>
        <dbReference type="SAM" id="MobiDB-lite"/>
    </source>
</evidence>
<feature type="compositionally biased region" description="Polar residues" evidence="1">
    <location>
        <begin position="1"/>
        <end position="16"/>
    </location>
</feature>
<evidence type="ECO:0000313" key="2">
    <source>
        <dbReference type="EMBL" id="KAK4310650.1"/>
    </source>
</evidence>
<organism evidence="2 3">
    <name type="scientific">Petrolisthes manimaculis</name>
    <dbReference type="NCBI Taxonomy" id="1843537"/>
    <lineage>
        <taxon>Eukaryota</taxon>
        <taxon>Metazoa</taxon>
        <taxon>Ecdysozoa</taxon>
        <taxon>Arthropoda</taxon>
        <taxon>Crustacea</taxon>
        <taxon>Multicrustacea</taxon>
        <taxon>Malacostraca</taxon>
        <taxon>Eumalacostraca</taxon>
        <taxon>Eucarida</taxon>
        <taxon>Decapoda</taxon>
        <taxon>Pleocyemata</taxon>
        <taxon>Anomura</taxon>
        <taxon>Galatheoidea</taxon>
        <taxon>Porcellanidae</taxon>
        <taxon>Petrolisthes</taxon>
    </lineage>
</organism>